<dbReference type="InterPro" id="IPR009081">
    <property type="entry name" value="PP-bd_ACP"/>
</dbReference>
<keyword evidence="3" id="KW-0597">Phosphoprotein</keyword>
<dbReference type="InterPro" id="IPR040097">
    <property type="entry name" value="FAAL/FAAC"/>
</dbReference>
<evidence type="ECO:0000313" key="7">
    <source>
        <dbReference type="EMBL" id="WUR12338.1"/>
    </source>
</evidence>
<evidence type="ECO:0000256" key="3">
    <source>
        <dbReference type="ARBA" id="ARBA00022553"/>
    </source>
</evidence>
<dbReference type="InterPro" id="IPR042099">
    <property type="entry name" value="ANL_N_sf"/>
</dbReference>
<feature type="domain" description="Carrier" evidence="6">
    <location>
        <begin position="2691"/>
        <end position="2766"/>
    </location>
</feature>
<dbReference type="Gene3D" id="3.30.559.10">
    <property type="entry name" value="Chloramphenicol acetyltransferase-like domain"/>
    <property type="match status" value="2"/>
</dbReference>
<dbReference type="InterPro" id="IPR000873">
    <property type="entry name" value="AMP-dep_synth/lig_dom"/>
</dbReference>
<dbReference type="NCBIfam" id="TIGR01733">
    <property type="entry name" value="AA-adenyl-dom"/>
    <property type="match status" value="2"/>
</dbReference>
<evidence type="ECO:0000256" key="2">
    <source>
        <dbReference type="ARBA" id="ARBA00022450"/>
    </source>
</evidence>
<dbReference type="CDD" id="cd05931">
    <property type="entry name" value="FAAL"/>
    <property type="match status" value="1"/>
</dbReference>
<accession>A0ABZ1UI22</accession>
<dbReference type="Gene3D" id="2.30.38.10">
    <property type="entry name" value="Luciferase, Domain 3"/>
    <property type="match status" value="2"/>
</dbReference>
<proteinExistence type="predicted"/>
<dbReference type="InterPro" id="IPR045851">
    <property type="entry name" value="AMP-bd_C_sf"/>
</dbReference>
<gene>
    <name evidence="7" type="ORF">E7V67_021940</name>
</gene>
<dbReference type="InterPro" id="IPR020845">
    <property type="entry name" value="AMP-binding_CS"/>
</dbReference>
<feature type="domain" description="Carrier" evidence="6">
    <location>
        <begin position="1638"/>
        <end position="1713"/>
    </location>
</feature>
<dbReference type="EMBL" id="CP136508">
    <property type="protein sequence ID" value="WUR12338.1"/>
    <property type="molecule type" value="Genomic_DNA"/>
</dbReference>
<keyword evidence="4" id="KW-0276">Fatty acid metabolism</keyword>
<dbReference type="PROSITE" id="PS00455">
    <property type="entry name" value="AMP_BINDING"/>
    <property type="match status" value="3"/>
</dbReference>
<dbReference type="Gene3D" id="3.30.300.30">
    <property type="match status" value="3"/>
</dbReference>
<dbReference type="SMART" id="SM00823">
    <property type="entry name" value="PKS_PP"/>
    <property type="match status" value="3"/>
</dbReference>
<dbReference type="PROSITE" id="PS50075">
    <property type="entry name" value="CARRIER"/>
    <property type="match status" value="3"/>
</dbReference>
<dbReference type="SUPFAM" id="SSF56801">
    <property type="entry name" value="Acetyl-CoA synthetase-like"/>
    <property type="match status" value="3"/>
</dbReference>
<dbReference type="SUPFAM" id="SSF47336">
    <property type="entry name" value="ACP-like"/>
    <property type="match status" value="3"/>
</dbReference>
<sequence>MFDVLRHRASAAGTADRPAFTYLNDGESVSGALSYAQLDAAAQRLAAHLQQVTSPGDRVLLVYPPSLDYIVAFYACVYAGVTAVPALPPANPRALPRLRLQAEDAQPSAALTSAAIRATIVDGAAGDDALRRCHWLATDALDETAPPWREPSVRASDIVFLQYTSGSTGAPKGVMVSHASLLANVALSQQLYGMRGDDVFVSWLPPHHDFGLIGTIVSPVYVGCHSVQFPPAAFLMRPHRWLKLIAAYRARITGAPNFAYQLCAQRVTPAQRAGLDLSCLEVAVNGAERIRMETVREFAAAFADCGLRPEAMVPAYGMAECVLLACAAMDKRPGALPHSRHLSKAALERNVVTDSAGAADEIEIACTGAAVNGAHRIVCVEPDSRVALPDNAVGEVWISGPSVADGYWGKPDASAAVFGAALAGGPGRWLRTGDLGFVADGRLYITGRIKEMMIFNGRNVYPQDVEITVEKLDTAFRPSGCAVFAVEDDATTALVVVQELEARQQAYTATLVARLREALAERHDILDLAGVVLVKAGRIPRTSSGKLQRVACRQLYLEGALDPIWSWRREDDSVAAVAGAVAPAEQRMLAIWQELFEQAPLALDDNFFRLGGHSLLATQLIGAVNAAFGVQLPLRVVFHAPTPRAMAAAVGDAAAGGATDVLAPAGHAGLAPLSFAQQRFWFLDQYQPGNPFYNIPLALALTGAVDAALLERALNALVARHDTLRTSFPADGGVPRQHVAAQLALPLTIVDLAALPVAEAEARTERIVRAEAAQPFDLTAGPLLRASLVSIADTRHVLLLTLHHIVHDGWSTPVLLGELRRIYAALRDSQAAALPAPALQYADYAVWEQRRWQGEALAAALAFWRANLADASPLLALPTDRPRANVMAHEGRAWQTRVPAALVRDLNRLAASSNATLFMVLTAALNAVLYRYSGQTDFAIGALSANRPAGTEHMPGNFVNVVPLRARVHGDDTFAALLADTAANLLAAYDCQLPFELILQHVVSERSPAYTPYAQVVLNYHSEFEGQEQAALAPDGDALHIEGRHAASVQYAAFDLKIEMNRVGAELDLVFEYSTALFDQATIARLAGHYVRVLEQVGADAQARVAALALLSEGELAALSAQWQSARHDYPRTANLATLLEQQAARTPDAPAVACAGTVLTYAQLHGRANRLAHLLRARGVGPDVLVGVCVERSLDMVVAVLAVVKAGGAYLPLDPNYPAARLAYMLEDAAPALVLTQQHLAARLPAQAPAIVIDADHTAHPDSAPAPVGGPDDLAYVIYTSGSTGKPKGAMVQRQGVLNLLTWFVREYAIGAADRVLLVSSFSFDLTQKNIFGILLVGGELHLMADDYAPERIGAYAGTAGITLINCAPSAFYPLLADGGAARMASLRAVFLGGEPIQVGLLRAAYRDVATPPLVHNTYGPTEASDVVSHYAWHPHEPVTTLPIGRAIANTRLYVLDGGRQLVPQGAVGELYVGGDGVGRGYLHRPELTAERFLPDPFAGQPGARMYRTGDLVRSLPDGVLEYLGRIDHQVKVRGLRIELGEIEEALAALPAIDQALVLACDDLAADVRLVAYLVGVDAQAALDPVALRAALTQTLPQYMLPSHFVQLPAFPLSPNGKVDRAALPRPVQDLHAPFVAPSGATEQALAQIWAEVLKCADVGRADDFFQLGGHSLLATQVMSHVRARLGVDLPLRTLFEYPTLAALGEQIDRADKAASGPLALAAGDGAAAGALAPLSYAQQRLWVLQKLGENPAVYNLPFAVELEGAVDVPALQHALDLLARRHAALRTAFVTVDGEPLCAVAAHAALPLQTASLADAAPQAVHDWLVAAAQVPFDLECAPLARATLLHVAPARHVLLLVMHHIIADGWSIGVLSRELSVLYNAARRGVPAALPALPLQYSDYARWQRSRAEEGAFDNQLAYWRDRLAHAPAMLALPLDHPRPALPALRGDVLAFTVEPGLLAGLRRLAREGQASLFMVLSAAFGVLLGRYSGQRDLCIGTPIANRHHGELEGLVGFFVNTLVLRLTLEPAHGFEALLAQVRETVLQAFANQDLPFEQVVAASAGARQAGQTPLFQAMLALQNAPQDEVALEALSGRVLDVHNGGAKFDLTLDITPRGDRLDCRFEYDCALFERATVARLADNLLTLLASIVAAPQAPLQTLALLAPAEQALLARLGAGTPAGAAPLVHRAFESHAARNPDAVALTHEGTTLTYAELNARADTLARALTAAGVGPDSRVVLYAERGIGLITGVLAILKAGGAYVPFDPAYPRERLAYMAQDCMPAALVTEPALLAEAQALGPALAAVPCCLIEAGGAQPGAAPAPASGAAVGPGHLAYMIYTSGSTGQPKGVQVEHGGLASLAADQNRALAIGPGSRVLQFASISFDASIWEIVMALASGAALVSAPRAALMPGAPLLAFLGEQNISHALLPPSVLAIMADDERLAPMTLLVGGEACPPSVAAHWGRRHRFVNAYGPSEITVCATTWHYDGRAGGAIPIGRPLAGTRIHILDEAGQPVPVGAVGEIHIGGVGVARGYLNRPDLTAQRFLAEPGHPDTRLYRTGDLGRWDAAGMLHYAGRNDFQVKVRGFRIELGEIEAVLRAQPALADAAVIARAGADGQQRLLAYVVPRADTAPEPAALRSALLARLPDYMVPGAFIALPALPQTPNGKLDRDALPLPDDDALARQAFVPPQDGIERRLADIWQGVLGVAAVGRFDHFFELGGHSLALTKLSFLVQEAFGVTLSLGQLYQLQQLAQQADHIAAALATASRKKVLVLDLDDEEEAA</sequence>
<dbReference type="PANTHER" id="PTHR45527">
    <property type="entry name" value="NONRIBOSOMAL PEPTIDE SYNTHETASE"/>
    <property type="match status" value="1"/>
</dbReference>
<dbReference type="PANTHER" id="PTHR45527:SF1">
    <property type="entry name" value="FATTY ACID SYNTHASE"/>
    <property type="match status" value="1"/>
</dbReference>
<organism evidence="7 8">
    <name type="scientific">[Empedobacter] haloabium</name>
    <dbReference type="NCBI Taxonomy" id="592317"/>
    <lineage>
        <taxon>Bacteria</taxon>
        <taxon>Pseudomonadati</taxon>
        <taxon>Pseudomonadota</taxon>
        <taxon>Betaproteobacteria</taxon>
        <taxon>Burkholderiales</taxon>
        <taxon>Oxalobacteraceae</taxon>
        <taxon>Telluria group</taxon>
        <taxon>Telluria group incertae sedis</taxon>
    </lineage>
</organism>
<dbReference type="Gene3D" id="1.10.1200.10">
    <property type="entry name" value="ACP-like"/>
    <property type="match status" value="3"/>
</dbReference>
<comment type="cofactor">
    <cofactor evidence="1">
        <name>pantetheine 4'-phosphate</name>
        <dbReference type="ChEBI" id="CHEBI:47942"/>
    </cofactor>
</comment>
<dbReference type="CDD" id="cd05930">
    <property type="entry name" value="A_NRPS"/>
    <property type="match status" value="2"/>
</dbReference>
<dbReference type="InterPro" id="IPR020806">
    <property type="entry name" value="PKS_PP-bd"/>
</dbReference>
<evidence type="ECO:0000256" key="4">
    <source>
        <dbReference type="ARBA" id="ARBA00022832"/>
    </source>
</evidence>
<dbReference type="Gene3D" id="3.40.50.12780">
    <property type="entry name" value="N-terminal domain of ligase-like"/>
    <property type="match status" value="1"/>
</dbReference>
<dbReference type="InterPro" id="IPR036736">
    <property type="entry name" value="ACP-like_sf"/>
</dbReference>
<dbReference type="Pfam" id="PF23024">
    <property type="entry name" value="AMP-dom_DIP2-like"/>
    <property type="match status" value="1"/>
</dbReference>
<keyword evidence="8" id="KW-1185">Reference proteome</keyword>
<feature type="domain" description="Carrier" evidence="6">
    <location>
        <begin position="579"/>
        <end position="654"/>
    </location>
</feature>
<reference evidence="7 8" key="1">
    <citation type="journal article" date="2019" name="Int. J. Syst. Evol. Microbiol.">
        <title>The Draft Whole-Genome Sequence of the Antibiotic Producer Empedobacter haloabium ATCC 31962 Provides Indications for Its Taxonomic Reclassification.</title>
        <authorList>
            <person name="Miess H."/>
            <person name="Arlt P."/>
            <person name="Apel A.K."/>
            <person name="Weber T."/>
            <person name="Nieselt K."/>
            <person name="Hanssen F."/>
            <person name="Czemmel S."/>
            <person name="Nahnsen S."/>
            <person name="Gross H."/>
        </authorList>
    </citation>
    <scope>NUCLEOTIDE SEQUENCE [LARGE SCALE GENOMIC DNA]</scope>
    <source>
        <strain evidence="7 8">ATCC 31962</strain>
    </source>
</reference>
<dbReference type="Pfam" id="PF00501">
    <property type="entry name" value="AMP-binding"/>
    <property type="match status" value="3"/>
</dbReference>
<protein>
    <submittedName>
        <fullName evidence="7">Non-ribosomal peptide synthetase</fullName>
    </submittedName>
</protein>
<name>A0ABZ1UI22_9BURK</name>
<dbReference type="PROSITE" id="PS00012">
    <property type="entry name" value="PHOSPHOPANTETHEINE"/>
    <property type="match status" value="2"/>
</dbReference>
<dbReference type="Gene3D" id="3.40.50.980">
    <property type="match status" value="4"/>
</dbReference>
<dbReference type="NCBIfam" id="NF003417">
    <property type="entry name" value="PRK04813.1"/>
    <property type="match status" value="4"/>
</dbReference>
<dbReference type="Proteomes" id="UP000321323">
    <property type="component" value="Chromosome"/>
</dbReference>
<dbReference type="InterPro" id="IPR001242">
    <property type="entry name" value="Condensation_dom"/>
</dbReference>
<keyword evidence="2" id="KW-0596">Phosphopantetheine</keyword>
<dbReference type="Pfam" id="PF13193">
    <property type="entry name" value="AMP-binding_C"/>
    <property type="match status" value="2"/>
</dbReference>
<keyword evidence="5" id="KW-0443">Lipid metabolism</keyword>
<dbReference type="CDD" id="cd19531">
    <property type="entry name" value="LCL_NRPS-like"/>
    <property type="match status" value="2"/>
</dbReference>
<dbReference type="Pfam" id="PF00668">
    <property type="entry name" value="Condensation"/>
    <property type="match status" value="2"/>
</dbReference>
<dbReference type="InterPro" id="IPR023213">
    <property type="entry name" value="CAT-like_dom_sf"/>
</dbReference>
<evidence type="ECO:0000259" key="6">
    <source>
        <dbReference type="PROSITE" id="PS50075"/>
    </source>
</evidence>
<dbReference type="Pfam" id="PF00550">
    <property type="entry name" value="PP-binding"/>
    <property type="match status" value="3"/>
</dbReference>
<dbReference type="InterPro" id="IPR010071">
    <property type="entry name" value="AA_adenyl_dom"/>
</dbReference>
<dbReference type="SUPFAM" id="SSF52777">
    <property type="entry name" value="CoA-dependent acyltransferases"/>
    <property type="match status" value="4"/>
</dbReference>
<dbReference type="Gene3D" id="3.30.559.30">
    <property type="entry name" value="Nonribosomal peptide synthetase, condensation domain"/>
    <property type="match status" value="2"/>
</dbReference>
<dbReference type="InterPro" id="IPR006162">
    <property type="entry name" value="Ppantetheine_attach_site"/>
</dbReference>
<evidence type="ECO:0000256" key="1">
    <source>
        <dbReference type="ARBA" id="ARBA00001957"/>
    </source>
</evidence>
<evidence type="ECO:0000313" key="8">
    <source>
        <dbReference type="Proteomes" id="UP000321323"/>
    </source>
</evidence>
<evidence type="ECO:0000256" key="5">
    <source>
        <dbReference type="ARBA" id="ARBA00023098"/>
    </source>
</evidence>
<dbReference type="InterPro" id="IPR025110">
    <property type="entry name" value="AMP-bd_C"/>
</dbReference>